<feature type="transmembrane region" description="Helical" evidence="18">
    <location>
        <begin position="134"/>
        <end position="151"/>
    </location>
</feature>
<comment type="function">
    <text evidence="16">Lysosomal dipeptide uniporter that selectively exports lysine, arginine or histidine-containing dipeptides with a net positive charge from the lysosome lumen into the cytosol. Could play a role in a specific type of protein O-glycosylation indirectly regulating macrophages migration and tissue invasion. Also essential for liver homeostasis.</text>
</comment>
<feature type="transmembrane region" description="Helical" evidence="18">
    <location>
        <begin position="107"/>
        <end position="128"/>
    </location>
</feature>
<dbReference type="GO" id="GO:0022857">
    <property type="term" value="F:transmembrane transporter activity"/>
    <property type="evidence" value="ECO:0007669"/>
    <property type="project" value="InterPro"/>
</dbReference>
<comment type="catalytic activity">
    <reaction evidence="3">
        <text>L-alpha-aminoacyl-L-arginine(out) = L-alpha-aminoacyl-L-arginine(in)</text>
        <dbReference type="Rhea" id="RHEA:79367"/>
        <dbReference type="ChEBI" id="CHEBI:229968"/>
    </reaction>
</comment>
<dbReference type="AlphaFoldDB" id="V4A6Q5"/>
<feature type="transmembrane region" description="Helical" evidence="18">
    <location>
        <begin position="12"/>
        <end position="29"/>
    </location>
</feature>
<evidence type="ECO:0000256" key="9">
    <source>
        <dbReference type="ARBA" id="ARBA00044900"/>
    </source>
</evidence>
<evidence type="ECO:0000313" key="20">
    <source>
        <dbReference type="Proteomes" id="UP000030746"/>
    </source>
</evidence>
<dbReference type="EMBL" id="KB202094">
    <property type="protein sequence ID" value="ESO92382.1"/>
    <property type="molecule type" value="Genomic_DNA"/>
</dbReference>
<dbReference type="KEGG" id="lgi:LOTGIDRAFT_162692"/>
<feature type="transmembrane region" description="Helical" evidence="18">
    <location>
        <begin position="80"/>
        <end position="100"/>
    </location>
</feature>
<feature type="transmembrane region" description="Helical" evidence="18">
    <location>
        <begin position="256"/>
        <end position="276"/>
    </location>
</feature>
<comment type="catalytic activity">
    <reaction evidence="8">
        <text>L-arginyl-L-alpha-amino acid(out) = L-arginyl-L-alpha-amino acid(in)</text>
        <dbReference type="Rhea" id="RHEA:79371"/>
        <dbReference type="ChEBI" id="CHEBI:84315"/>
    </reaction>
</comment>
<comment type="catalytic activity">
    <reaction evidence="1">
        <text>L-lysyl-L-alanine(out) = L-lysyl-L-alanine(in)</text>
        <dbReference type="Rhea" id="RHEA:79399"/>
        <dbReference type="ChEBI" id="CHEBI:229954"/>
    </reaction>
</comment>
<comment type="subunit">
    <text evidence="17">Homodimer. Interacts with lysosomal protein GLMP (via lumenal domain); the interaction starts while both proteins are still in the endoplasmic reticulum and is required for stabilization of MFSD1 in lysosomes but has no direct effect on its targeting to lysosomes or transporter activity.</text>
</comment>
<comment type="catalytic activity">
    <reaction evidence="11">
        <text>L-histidyl-L-alpha-amino acid(out) = L-histidyl-L-alpha-amino acid(in)</text>
        <dbReference type="Rhea" id="RHEA:79379"/>
        <dbReference type="ChEBI" id="CHEBI:229964"/>
    </reaction>
</comment>
<dbReference type="CTD" id="20239100"/>
<dbReference type="PANTHER" id="PTHR23512:SF5">
    <property type="entry name" value="MAJOR FACILITATOR SUPERFAMILY DOMAIN-CONTAINING PROTEIN 1"/>
    <property type="match status" value="1"/>
</dbReference>
<evidence type="ECO:0000256" key="16">
    <source>
        <dbReference type="ARBA" id="ARBA00045709"/>
    </source>
</evidence>
<evidence type="ECO:0000256" key="3">
    <source>
        <dbReference type="ARBA" id="ARBA00044881"/>
    </source>
</evidence>
<comment type="catalytic activity">
    <reaction evidence="10">
        <text>L-arginyl-glycine(out) = L-arginyl-glycine(in)</text>
        <dbReference type="Rhea" id="RHEA:79391"/>
        <dbReference type="ChEBI" id="CHEBI:229955"/>
    </reaction>
</comment>
<accession>V4A6Q5</accession>
<dbReference type="InterPro" id="IPR052187">
    <property type="entry name" value="MFSD1"/>
</dbReference>
<dbReference type="HOGENOM" id="CLU_024694_0_1_1"/>
<keyword evidence="18" id="KW-0812">Transmembrane</keyword>
<evidence type="ECO:0000256" key="15">
    <source>
        <dbReference type="ARBA" id="ARBA00045018"/>
    </source>
</evidence>
<keyword evidence="18" id="KW-1133">Transmembrane helix</keyword>
<organism evidence="19 20">
    <name type="scientific">Lottia gigantea</name>
    <name type="common">Giant owl limpet</name>
    <dbReference type="NCBI Taxonomy" id="225164"/>
    <lineage>
        <taxon>Eukaryota</taxon>
        <taxon>Metazoa</taxon>
        <taxon>Spiralia</taxon>
        <taxon>Lophotrochozoa</taxon>
        <taxon>Mollusca</taxon>
        <taxon>Gastropoda</taxon>
        <taxon>Patellogastropoda</taxon>
        <taxon>Lottioidea</taxon>
        <taxon>Lottiidae</taxon>
        <taxon>Lottia</taxon>
    </lineage>
</organism>
<dbReference type="InterPro" id="IPR036259">
    <property type="entry name" value="MFS_trans_sf"/>
</dbReference>
<evidence type="ECO:0000256" key="5">
    <source>
        <dbReference type="ARBA" id="ARBA00044891"/>
    </source>
</evidence>
<evidence type="ECO:0000313" key="19">
    <source>
        <dbReference type="EMBL" id="ESO92382.1"/>
    </source>
</evidence>
<evidence type="ECO:0000256" key="18">
    <source>
        <dbReference type="SAM" id="Phobius"/>
    </source>
</evidence>
<comment type="catalytic activity">
    <reaction evidence="13">
        <text>L-lysyl-glycine(out) = L-lysyl-glycine(in)</text>
        <dbReference type="Rhea" id="RHEA:79407"/>
        <dbReference type="ChEBI" id="CHEBI:191202"/>
    </reaction>
</comment>
<comment type="catalytic activity">
    <reaction evidence="12">
        <text>L-alanyl-L-lysine(out) = L-alanyl-L-lysine(in)</text>
        <dbReference type="Rhea" id="RHEA:79415"/>
        <dbReference type="ChEBI" id="CHEBI:192470"/>
    </reaction>
</comment>
<dbReference type="Pfam" id="PF07690">
    <property type="entry name" value="MFS_1"/>
    <property type="match status" value="1"/>
</dbReference>
<dbReference type="OMA" id="NICKIHR"/>
<comment type="catalytic activity">
    <reaction evidence="2">
        <text>L-histidyl-glycine(out) = L-histidyl-glycine(in)</text>
        <dbReference type="Rhea" id="RHEA:79395"/>
        <dbReference type="ChEBI" id="CHEBI:229957"/>
    </reaction>
</comment>
<dbReference type="InterPro" id="IPR011701">
    <property type="entry name" value="MFS"/>
</dbReference>
<dbReference type="PANTHER" id="PTHR23512">
    <property type="entry name" value="MAJOR FACILITATOR SUPERFAMILY DOMAIN-CONTAINING PROTEIN 1"/>
    <property type="match status" value="1"/>
</dbReference>
<evidence type="ECO:0000256" key="2">
    <source>
        <dbReference type="ARBA" id="ARBA00044878"/>
    </source>
</evidence>
<dbReference type="SUPFAM" id="SSF103473">
    <property type="entry name" value="MFS general substrate transporter"/>
    <property type="match status" value="1"/>
</dbReference>
<comment type="catalytic activity">
    <reaction evidence="5">
        <text>L-lysyl-L-alpha-amino acid(out) = L-lysyl-L-alpha-amino acid(in)</text>
        <dbReference type="Rhea" id="RHEA:79387"/>
        <dbReference type="ChEBI" id="CHEBI:229965"/>
    </reaction>
</comment>
<evidence type="ECO:0000256" key="6">
    <source>
        <dbReference type="ARBA" id="ARBA00044893"/>
    </source>
</evidence>
<dbReference type="GeneID" id="20239100"/>
<comment type="catalytic activity">
    <reaction evidence="4">
        <text>L-alpha-aminoacyl-L-histidine(out) = L-alpha-aminoacyl-L-histidine(in)</text>
        <dbReference type="Rhea" id="RHEA:79375"/>
        <dbReference type="ChEBI" id="CHEBI:229967"/>
    </reaction>
</comment>
<comment type="catalytic activity">
    <reaction evidence="7">
        <text>L-aspartyl-L-lysine(out) = L-aspartyl-L-lysine(in)</text>
        <dbReference type="Rhea" id="RHEA:79411"/>
        <dbReference type="ChEBI" id="CHEBI:229953"/>
    </reaction>
</comment>
<sequence length="363" mass="40255">MPSYSEFRTFRFLILFCGCMLTFGSFFSFDMPSTIQTELQELPVDCDENGSFLDVDNATSEFNVTCCTGCLGLGPLHYNLLFALYAWTASINVLIAGVLVDKLGTKFGAVLYGSLSLSGSLIFALSIVKGLRNTEYMFPMLMIGRFLLGSGNSGMRIVQDRVTAFWFRHKELSLAFGICLTFSRLGSVFNFLVTSVVVKKFGLEVLFWASSVLCCSGFLFVVLMSFLDQYGLKKLNKADKEVRRTLECKDIRDFSATYWILTIVTMLSYSTIIPYIADSSKLYQDKYGYNQHIASYIAGAPYYIALLGAPILGILVITMWPSVPLLVKPRALGIAMGILTSFQFIGIGIANLVMGKLLNLRGP</sequence>
<name>V4A6Q5_LOTGI</name>
<evidence type="ECO:0000256" key="17">
    <source>
        <dbReference type="ARBA" id="ARBA00046376"/>
    </source>
</evidence>
<feature type="transmembrane region" description="Helical" evidence="18">
    <location>
        <begin position="205"/>
        <end position="227"/>
    </location>
</feature>
<dbReference type="OrthoDB" id="424834at2759"/>
<evidence type="ECO:0000256" key="13">
    <source>
        <dbReference type="ARBA" id="ARBA00044924"/>
    </source>
</evidence>
<evidence type="ECO:0000256" key="7">
    <source>
        <dbReference type="ARBA" id="ARBA00044898"/>
    </source>
</evidence>
<evidence type="ECO:0000256" key="8">
    <source>
        <dbReference type="ARBA" id="ARBA00044899"/>
    </source>
</evidence>
<dbReference type="Proteomes" id="UP000030746">
    <property type="component" value="Unassembled WGS sequence"/>
</dbReference>
<evidence type="ECO:0000256" key="1">
    <source>
        <dbReference type="ARBA" id="ARBA00044876"/>
    </source>
</evidence>
<evidence type="ECO:0000256" key="11">
    <source>
        <dbReference type="ARBA" id="ARBA00044912"/>
    </source>
</evidence>
<evidence type="ECO:0000256" key="12">
    <source>
        <dbReference type="ARBA" id="ARBA00044919"/>
    </source>
</evidence>
<keyword evidence="20" id="KW-1185">Reference proteome</keyword>
<evidence type="ECO:0000256" key="14">
    <source>
        <dbReference type="ARBA" id="ARBA00044985"/>
    </source>
</evidence>
<protein>
    <recommendedName>
        <fullName evidence="14">Lysosomal dipeptide transporter MFSD1</fullName>
    </recommendedName>
    <alternativeName>
        <fullName evidence="15">Major facilitator superfamily domain-containing protein 1</fullName>
    </alternativeName>
</protein>
<dbReference type="Gene3D" id="1.20.1250.20">
    <property type="entry name" value="MFS general substrate transporter like domains"/>
    <property type="match status" value="1"/>
</dbReference>
<evidence type="ECO:0000256" key="10">
    <source>
        <dbReference type="ARBA" id="ARBA00044903"/>
    </source>
</evidence>
<feature type="transmembrane region" description="Helical" evidence="18">
    <location>
        <begin position="332"/>
        <end position="354"/>
    </location>
</feature>
<proteinExistence type="predicted"/>
<evidence type="ECO:0000256" key="4">
    <source>
        <dbReference type="ARBA" id="ARBA00044884"/>
    </source>
</evidence>
<feature type="transmembrane region" description="Helical" evidence="18">
    <location>
        <begin position="296"/>
        <end position="320"/>
    </location>
</feature>
<feature type="transmembrane region" description="Helical" evidence="18">
    <location>
        <begin position="172"/>
        <end position="193"/>
    </location>
</feature>
<keyword evidence="18" id="KW-0472">Membrane</keyword>
<gene>
    <name evidence="19" type="ORF">LOTGIDRAFT_162692</name>
</gene>
<dbReference type="RefSeq" id="XP_009056940.1">
    <property type="nucleotide sequence ID" value="XM_009058692.1"/>
</dbReference>
<reference evidence="19" key="1">
    <citation type="journal article" date="2013" name="Nature">
        <title>Insights into bilaterian evolution from three spiralian genomes.</title>
        <authorList>
            <person name="Simakov O."/>
            <person name="Marletaz F."/>
            <person name="Cho S.J."/>
            <person name="Edsinger-Gonzales E."/>
            <person name="Havlak P."/>
            <person name="Hellsten U."/>
            <person name="Kuo D.H."/>
            <person name="Larsson T."/>
            <person name="Lv J."/>
            <person name="Arendt D."/>
            <person name="Savage R."/>
            <person name="Osoegawa K."/>
            <person name="de Jong P."/>
            <person name="Grimwood J."/>
            <person name="Chapman J.A."/>
            <person name="Shapiro H."/>
            <person name="Aerts A."/>
            <person name="Otillar R.P."/>
            <person name="Terry A.Y."/>
            <person name="Boore J.L."/>
            <person name="Grigoriev I.V."/>
            <person name="Lindberg D.R."/>
            <person name="Seaver E.C."/>
            <person name="Weisblat D.A."/>
            <person name="Putnam N.H."/>
            <person name="Rokhsar D.S."/>
        </authorList>
    </citation>
    <scope>NUCLEOTIDE SEQUENCE [LARGE SCALE GENOMIC DNA]</scope>
</reference>
<comment type="catalytic activity">
    <reaction evidence="9">
        <text>L-lysyl-L-lysine(out) = L-lysyl-L-lysine(in)</text>
        <dbReference type="Rhea" id="RHEA:79403"/>
        <dbReference type="ChEBI" id="CHEBI:229956"/>
    </reaction>
</comment>
<comment type="catalytic activity">
    <reaction evidence="6">
        <text>L-alpha-aminoacyl-L-lysine(out) = L-alpha-aminoacyl-L-lysine(in)</text>
        <dbReference type="Rhea" id="RHEA:79383"/>
        <dbReference type="ChEBI" id="CHEBI:229966"/>
    </reaction>
</comment>